<dbReference type="EMBL" id="BSTX01000001">
    <property type="protein sequence ID" value="GLZ76730.1"/>
    <property type="molecule type" value="Genomic_DNA"/>
</dbReference>
<organism evidence="2 3">
    <name type="scientific">Actinorhabdospora filicis</name>
    <dbReference type="NCBI Taxonomy" id="1785913"/>
    <lineage>
        <taxon>Bacteria</taxon>
        <taxon>Bacillati</taxon>
        <taxon>Actinomycetota</taxon>
        <taxon>Actinomycetes</taxon>
        <taxon>Micromonosporales</taxon>
        <taxon>Micromonosporaceae</taxon>
        <taxon>Actinorhabdospora</taxon>
    </lineage>
</organism>
<evidence type="ECO:0000313" key="2">
    <source>
        <dbReference type="EMBL" id="GLZ76730.1"/>
    </source>
</evidence>
<name>A0A9W6W9K4_9ACTN</name>
<proteinExistence type="predicted"/>
<accession>A0A9W6W9K4</accession>
<keyword evidence="3" id="KW-1185">Reference proteome</keyword>
<dbReference type="RefSeq" id="WP_285661891.1">
    <property type="nucleotide sequence ID" value="NZ_BSTX01000001.1"/>
</dbReference>
<feature type="region of interest" description="Disordered" evidence="1">
    <location>
        <begin position="51"/>
        <end position="84"/>
    </location>
</feature>
<sequence length="84" mass="8907">MKINPEAIAVLRAMAARDGGAARPVRGWLAVLPFDDRTVVQSIAELGGTNPPYVRGRTQGEGAEEVHSVGVTPEGLTRAQEPDE</sequence>
<evidence type="ECO:0000313" key="3">
    <source>
        <dbReference type="Proteomes" id="UP001165079"/>
    </source>
</evidence>
<dbReference type="Proteomes" id="UP001165079">
    <property type="component" value="Unassembled WGS sequence"/>
</dbReference>
<evidence type="ECO:0000256" key="1">
    <source>
        <dbReference type="SAM" id="MobiDB-lite"/>
    </source>
</evidence>
<reference evidence="2" key="1">
    <citation type="submission" date="2023-03" db="EMBL/GenBank/DDBJ databases">
        <title>Actinorhabdospora filicis NBRC 111898.</title>
        <authorList>
            <person name="Ichikawa N."/>
            <person name="Sato H."/>
            <person name="Tonouchi N."/>
        </authorList>
    </citation>
    <scope>NUCLEOTIDE SEQUENCE</scope>
    <source>
        <strain evidence="2">NBRC 111898</strain>
    </source>
</reference>
<comment type="caution">
    <text evidence="2">The sequence shown here is derived from an EMBL/GenBank/DDBJ whole genome shotgun (WGS) entry which is preliminary data.</text>
</comment>
<protein>
    <submittedName>
        <fullName evidence="2">Uncharacterized protein</fullName>
    </submittedName>
</protein>
<gene>
    <name evidence="2" type="ORF">Afil01_15370</name>
</gene>
<dbReference type="AlphaFoldDB" id="A0A9W6W9K4"/>